<name>A0A139L6B7_BACOV</name>
<dbReference type="EMBL" id="FMYE01000052">
    <property type="protein sequence ID" value="SDB78826.1"/>
    <property type="molecule type" value="Genomic_DNA"/>
</dbReference>
<dbReference type="STRING" id="28116.Bovatus_04472"/>
<dbReference type="AlphaFoldDB" id="A0A139L6B7"/>
<dbReference type="EMBL" id="QRVZ01000020">
    <property type="protein sequence ID" value="RGS80881.1"/>
    <property type="molecule type" value="Genomic_DNA"/>
</dbReference>
<dbReference type="EMBL" id="QRJR01000048">
    <property type="protein sequence ID" value="RHH38734.1"/>
    <property type="molecule type" value="Genomic_DNA"/>
</dbReference>
<reference evidence="17" key="2">
    <citation type="journal article" date="2018" name="J. Anim. Genet.">
        <title>Acquired interbacterial defense systems protect against interspecies antagonism in the human gut microbiome.</title>
        <authorList>
            <person name="Ross B.D."/>
            <person name="Verster A.J."/>
            <person name="Radey M.C."/>
            <person name="Schmidtke D.T."/>
            <person name="Pope C.E."/>
            <person name="Hoffman L.R."/>
            <person name="Hajjar A."/>
            <person name="Peterson S.B."/>
            <person name="Borenstein E."/>
            <person name="Mougous J."/>
        </authorList>
    </citation>
    <scope>NUCLEOTIDE SEQUENCE [LARGE SCALE GENOMIC DNA]</scope>
    <source>
        <strain evidence="17">3725 D1 iv</strain>
    </source>
</reference>
<reference evidence="18 19" key="5">
    <citation type="journal article" date="2019" name="Nat. Med.">
        <title>A library of human gut bacterial isolates paired with longitudinal multiomics data enables mechanistic microbiome research.</title>
        <authorList>
            <person name="Poyet M."/>
            <person name="Groussin M."/>
            <person name="Gibbons S.M."/>
            <person name="Avila-Pacheco J."/>
            <person name="Jiang X."/>
            <person name="Kearney S.M."/>
            <person name="Perrotta A.R."/>
            <person name="Berdy B."/>
            <person name="Zhao S."/>
            <person name="Lieberman T.D."/>
            <person name="Swanson P.K."/>
            <person name="Smith M."/>
            <person name="Roesemann S."/>
            <person name="Alexander J.E."/>
            <person name="Rich S.A."/>
            <person name="Livny J."/>
            <person name="Vlamakis H."/>
            <person name="Clish C."/>
            <person name="Bullock K."/>
            <person name="Deik A."/>
            <person name="Scott J."/>
            <person name="Pierce K.A."/>
            <person name="Xavier R.J."/>
            <person name="Alm E.J."/>
        </authorList>
    </citation>
    <scope>NUCLEOTIDE SEQUENCE [LARGE SCALE GENOMIC DNA]</scope>
    <source>
        <strain evidence="4 22">BIOML-A134</strain>
        <strain evidence="5 20">BIOML-A14</strain>
        <strain evidence="3 18">BIOML-A163</strain>
        <strain evidence="2 21">BIOML-A183</strain>
        <strain evidence="6 19">BIOML-A2</strain>
    </source>
</reference>
<evidence type="ECO:0000313" key="7">
    <source>
        <dbReference type="EMBL" id="MDC2406574.1"/>
    </source>
</evidence>
<evidence type="ECO:0000313" key="10">
    <source>
        <dbReference type="EMBL" id="QDM11752.1"/>
    </source>
</evidence>
<dbReference type="Proteomes" id="UP000318823">
    <property type="component" value="Chromosome"/>
</dbReference>
<dbReference type="Proteomes" id="UP000375690">
    <property type="component" value="Unassembled WGS sequence"/>
</dbReference>
<reference evidence="10" key="6">
    <citation type="submission" date="2019-07" db="EMBL/GenBank/DDBJ databases">
        <authorList>
            <person name="Ross B.D."/>
            <person name="Verster A.J."/>
            <person name="Radey M.C."/>
            <person name="Schmidtke D.T."/>
            <person name="Pope C.E."/>
            <person name="Hoffman L.R."/>
            <person name="Hajjar A."/>
            <person name="Peterson S.B."/>
            <person name="Borenstein E."/>
            <person name="Mougous J.D."/>
        </authorList>
    </citation>
    <scope>NUCLEOTIDE SEQUENCE</scope>
    <source>
        <strain evidence="10">3725 D1 iv</strain>
    </source>
</reference>
<evidence type="ECO:0000313" key="18">
    <source>
        <dbReference type="Proteomes" id="UP000323717"/>
    </source>
</evidence>
<dbReference type="EMBL" id="CP041395">
    <property type="protein sequence ID" value="QDM11752.1"/>
    <property type="molecule type" value="Genomic_DNA"/>
</dbReference>
<dbReference type="Proteomes" id="UP001214017">
    <property type="component" value="Unassembled WGS sequence"/>
</dbReference>
<dbReference type="Proteomes" id="UP000473905">
    <property type="component" value="Unassembled WGS sequence"/>
</dbReference>
<evidence type="ECO:0000313" key="14">
    <source>
        <dbReference type="Proteomes" id="UP000183670"/>
    </source>
</evidence>
<evidence type="ECO:0000313" key="19">
    <source>
        <dbReference type="Proteomes" id="UP000375690"/>
    </source>
</evidence>
<dbReference type="Proteomes" id="UP000283329">
    <property type="component" value="Unassembled WGS sequence"/>
</dbReference>
<reference evidence="10" key="3">
    <citation type="journal article" date="2018" name="Nature">
        <title>Human gut bacteria contain acquired interbacterial defence systems.</title>
        <authorList>
            <person name="Ross B.D."/>
            <person name="Verster A.J."/>
            <person name="Radey M.C."/>
            <person name="Schmidtke D.T."/>
            <person name="Pope C.E."/>
            <person name="Hoffman L.R."/>
            <person name="Hajjar A."/>
            <person name="Peterson S.B."/>
            <person name="Borenstein E."/>
            <person name="Mougous J."/>
        </authorList>
    </citation>
    <scope>NUCLEOTIDE SEQUENCE</scope>
    <source>
        <strain evidence="10">3725 D1 iv</strain>
    </source>
</reference>
<dbReference type="RefSeq" id="WP_004301681.1">
    <property type="nucleotide sequence ID" value="NZ_BAABYJ010000003.1"/>
</dbReference>
<evidence type="ECO:0000313" key="2">
    <source>
        <dbReference type="EMBL" id="KAA3808463.1"/>
    </source>
</evidence>
<evidence type="ECO:0000313" key="11">
    <source>
        <dbReference type="EMBL" id="RGS80881.1"/>
    </source>
</evidence>
<dbReference type="EMBL" id="JAQQPO010000056">
    <property type="protein sequence ID" value="MDC7961748.1"/>
    <property type="molecule type" value="Genomic_DNA"/>
</dbReference>
<dbReference type="PATRIC" id="fig|28116.10.peg.2406"/>
<reference evidence="7" key="7">
    <citation type="submission" date="2022-10" db="EMBL/GenBank/DDBJ databases">
        <title>Human gut microbiome strain richness.</title>
        <authorList>
            <person name="Chen-Liaw A."/>
        </authorList>
    </citation>
    <scope>NUCLEOTIDE SEQUENCE</scope>
    <source>
        <strain evidence="8">BSD2780120875st1_E1_BSD2780120875_150330</strain>
        <strain evidence="7">F7_m1001271B151109d0_201107</strain>
        <strain evidence="9">RTP21484st1_H8_RTP21484_190118</strain>
    </source>
</reference>
<organism evidence="6 19">
    <name type="scientific">Bacteroides ovatus</name>
    <dbReference type="NCBI Taxonomy" id="28116"/>
    <lineage>
        <taxon>Bacteria</taxon>
        <taxon>Pseudomonadati</taxon>
        <taxon>Bacteroidota</taxon>
        <taxon>Bacteroidia</taxon>
        <taxon>Bacteroidales</taxon>
        <taxon>Bacteroidaceae</taxon>
        <taxon>Bacteroides</taxon>
    </lineage>
</organism>
<dbReference type="EMBL" id="VWLE01000142">
    <property type="protein sequence ID" value="KAA3951737.1"/>
    <property type="molecule type" value="Genomic_DNA"/>
</dbReference>
<evidence type="ECO:0000313" key="22">
    <source>
        <dbReference type="Proteomes" id="UP000473905"/>
    </source>
</evidence>
<evidence type="ECO:0000313" key="12">
    <source>
        <dbReference type="EMBL" id="RHH38734.1"/>
    </source>
</evidence>
<sequence length="142" mass="16583">MGMEDVLRIDKILDFCDVPQLFVARDAFDTLYLCLLYDDETVYRYTGIRISTRRLESFLAGKADLRLLYLQPENEHEYYDVVFQSGEYQKTLLKESVLLEDKLPAEGYVLSGEKRENVVINLPIKDRSLLAELVRKFGWACM</sequence>
<evidence type="ECO:0000313" key="16">
    <source>
        <dbReference type="Proteomes" id="UP000283329"/>
    </source>
</evidence>
<dbReference type="Proteomes" id="UP000266492">
    <property type="component" value="Unassembled WGS sequence"/>
</dbReference>
<dbReference type="Proteomes" id="UP000183670">
    <property type="component" value="Unassembled WGS sequence"/>
</dbReference>
<reference evidence="13 14" key="1">
    <citation type="submission" date="2016-10" db="EMBL/GenBank/DDBJ databases">
        <authorList>
            <person name="de Groot N.N."/>
        </authorList>
    </citation>
    <scope>NUCLEOTIDE SEQUENCE [LARGE SCALE GENOMIC DNA]</scope>
    <source>
        <strain evidence="13 14">NLAE-zl-C500</strain>
    </source>
</reference>
<dbReference type="GeneID" id="69483736"/>
<dbReference type="EMBL" id="JAQNZF010000015">
    <property type="protein sequence ID" value="MDC2743133.1"/>
    <property type="molecule type" value="Genomic_DNA"/>
</dbReference>
<evidence type="ECO:0000313" key="5">
    <source>
        <dbReference type="EMBL" id="KAA4665029.1"/>
    </source>
</evidence>
<evidence type="ECO:0000313" key="13">
    <source>
        <dbReference type="EMBL" id="SDB78826.1"/>
    </source>
</evidence>
<evidence type="ECO:0000259" key="1">
    <source>
        <dbReference type="Pfam" id="PF20215"/>
    </source>
</evidence>
<dbReference type="EMBL" id="VWKB01000010">
    <property type="protein sequence ID" value="KAA4100706.1"/>
    <property type="molecule type" value="Genomic_DNA"/>
</dbReference>
<feature type="domain" description="DUF6575" evidence="1">
    <location>
        <begin position="7"/>
        <end position="113"/>
    </location>
</feature>
<dbReference type="EMBL" id="VWFO01000007">
    <property type="protein sequence ID" value="KAA4665029.1"/>
    <property type="molecule type" value="Genomic_DNA"/>
</dbReference>
<evidence type="ECO:0000313" key="20">
    <source>
        <dbReference type="Proteomes" id="UP000435985"/>
    </source>
</evidence>
<evidence type="ECO:0000313" key="4">
    <source>
        <dbReference type="EMBL" id="KAA4100706.1"/>
    </source>
</evidence>
<accession>A0A139L6B7</accession>
<dbReference type="EMBL" id="JAQNWR010000001">
    <property type="protein sequence ID" value="MDC2406574.1"/>
    <property type="molecule type" value="Genomic_DNA"/>
</dbReference>
<evidence type="ECO:0000313" key="3">
    <source>
        <dbReference type="EMBL" id="KAA3951737.1"/>
    </source>
</evidence>
<dbReference type="InterPro" id="IPR046482">
    <property type="entry name" value="DUF6575"/>
</dbReference>
<evidence type="ECO:0000313" key="6">
    <source>
        <dbReference type="EMBL" id="KAB1323945.1"/>
    </source>
</evidence>
<reference evidence="15 16" key="4">
    <citation type="submission" date="2018-08" db="EMBL/GenBank/DDBJ databases">
        <title>A genome reference for cultivated species of the human gut microbiota.</title>
        <authorList>
            <person name="Zou Y."/>
            <person name="Xue W."/>
            <person name="Luo G."/>
        </authorList>
    </citation>
    <scope>NUCLEOTIDE SEQUENCE [LARGE SCALE GENOMIC DNA]</scope>
    <source>
        <strain evidence="11 15">AF20-9LB</strain>
        <strain evidence="12 16">AM17-48</strain>
    </source>
</reference>
<dbReference type="Pfam" id="PF20215">
    <property type="entry name" value="DUF6575"/>
    <property type="match status" value="1"/>
</dbReference>
<dbReference type="EMBL" id="VWLX01000002">
    <property type="protein sequence ID" value="KAA3808463.1"/>
    <property type="molecule type" value="Genomic_DNA"/>
</dbReference>
<keyword evidence="22" id="KW-1185">Reference proteome</keyword>
<dbReference type="Proteomes" id="UP000435985">
    <property type="component" value="Unassembled WGS sequence"/>
</dbReference>
<dbReference type="Proteomes" id="UP000323717">
    <property type="component" value="Unassembled WGS sequence"/>
</dbReference>
<protein>
    <recommendedName>
        <fullName evidence="1">DUF6575 domain-containing protein</fullName>
    </recommendedName>
</protein>
<evidence type="ECO:0000313" key="8">
    <source>
        <dbReference type="EMBL" id="MDC2743133.1"/>
    </source>
</evidence>
<evidence type="ECO:0000313" key="9">
    <source>
        <dbReference type="EMBL" id="MDC7961748.1"/>
    </source>
</evidence>
<dbReference type="Proteomes" id="UP001219389">
    <property type="component" value="Unassembled WGS sequence"/>
</dbReference>
<gene>
    <name evidence="12" type="ORF">DW206_25520</name>
    <name evidence="11" type="ORF">DWX70_20160</name>
    <name evidence="10" type="ORF">DYI28_25310</name>
    <name evidence="6" type="ORF">F3B53_18390</name>
    <name evidence="5" type="ORF">F3B98_08285</name>
    <name evidence="4" type="ORF">F3D66_08335</name>
    <name evidence="3" type="ORF">F3D71_11670</name>
    <name evidence="2" type="ORF">F3F51_03585</name>
    <name evidence="7" type="ORF">PO240_01650</name>
    <name evidence="8" type="ORF">PO382_12960</name>
    <name evidence="9" type="ORF">PQ628_26475</name>
    <name evidence="13" type="ORF">SAMN05192581_105214</name>
</gene>
<dbReference type="KEGG" id="boa:Bovatus_04472"/>
<evidence type="ECO:0000313" key="17">
    <source>
        <dbReference type="Proteomes" id="UP000318823"/>
    </source>
</evidence>
<evidence type="ECO:0000313" key="21">
    <source>
        <dbReference type="Proteomes" id="UP000460135"/>
    </source>
</evidence>
<evidence type="ECO:0000313" key="15">
    <source>
        <dbReference type="Proteomes" id="UP000266492"/>
    </source>
</evidence>
<dbReference type="Proteomes" id="UP001215078">
    <property type="component" value="Unassembled WGS sequence"/>
</dbReference>
<proteinExistence type="predicted"/>
<dbReference type="Proteomes" id="UP000460135">
    <property type="component" value="Unassembled WGS sequence"/>
</dbReference>
<dbReference type="EMBL" id="VWFC01000025">
    <property type="protein sequence ID" value="KAB1323945.1"/>
    <property type="molecule type" value="Genomic_DNA"/>
</dbReference>